<feature type="chain" id="PRO_5030641695" evidence="1">
    <location>
        <begin position="30"/>
        <end position="307"/>
    </location>
</feature>
<name>A0A7S4EKK8_9STRA</name>
<proteinExistence type="predicted"/>
<reference evidence="2" key="1">
    <citation type="submission" date="2021-01" db="EMBL/GenBank/DDBJ databases">
        <authorList>
            <person name="Corre E."/>
            <person name="Pelletier E."/>
            <person name="Niang G."/>
            <person name="Scheremetjew M."/>
            <person name="Finn R."/>
            <person name="Kale V."/>
            <person name="Holt S."/>
            <person name="Cochrane G."/>
            <person name="Meng A."/>
            <person name="Brown T."/>
            <person name="Cohen L."/>
        </authorList>
    </citation>
    <scope>NUCLEOTIDE SEQUENCE</scope>
    <source>
        <strain evidence="2">10249 10 AB</strain>
    </source>
</reference>
<dbReference type="AlphaFoldDB" id="A0A7S4EKK8"/>
<evidence type="ECO:0000313" key="2">
    <source>
        <dbReference type="EMBL" id="CAE0719681.1"/>
    </source>
</evidence>
<dbReference type="EMBL" id="HBIX01017233">
    <property type="protein sequence ID" value="CAE0719681.1"/>
    <property type="molecule type" value="Transcribed_RNA"/>
</dbReference>
<keyword evidence="1" id="KW-0732">Signal</keyword>
<protein>
    <submittedName>
        <fullName evidence="2">Uncharacterized protein</fullName>
    </submittedName>
</protein>
<sequence>MVFIRKLVSGKKKTVFVLLVSIVVLFSLEQQHRHNYKQVECFQMIPNHDNNSNNDHRLLKNRRTIIASIPQFASIILLDPRNDRSGAATASAAFFDQQQDRRQKELCLVNLLRLQSWANSLSEKLDTITLDPSDEEKRKSLYLEARLGSKVVVAESKKISGGATVSVFMLKGLHIRECLEDLTYYVDKGSKRRQMNQYKEDLIESLASIVEFDGLETTQDPSPRSSLTLTMYNSQKSIFVQRMLAERIVPLIGDIFRLFDPDTRAQSESYLREYYPSEIMVTKSRMSSNGAADQIDRSLFDGPTQGL</sequence>
<evidence type="ECO:0000256" key="1">
    <source>
        <dbReference type="SAM" id="SignalP"/>
    </source>
</evidence>
<feature type="signal peptide" evidence="1">
    <location>
        <begin position="1"/>
        <end position="29"/>
    </location>
</feature>
<accession>A0A7S4EKK8</accession>
<gene>
    <name evidence="2" type="ORF">PAUS00366_LOCUS12435</name>
</gene>
<organism evidence="2">
    <name type="scientific">Pseudo-nitzschia australis</name>
    <dbReference type="NCBI Taxonomy" id="44445"/>
    <lineage>
        <taxon>Eukaryota</taxon>
        <taxon>Sar</taxon>
        <taxon>Stramenopiles</taxon>
        <taxon>Ochrophyta</taxon>
        <taxon>Bacillariophyta</taxon>
        <taxon>Bacillariophyceae</taxon>
        <taxon>Bacillariophycidae</taxon>
        <taxon>Bacillariales</taxon>
        <taxon>Bacillariaceae</taxon>
        <taxon>Pseudo-nitzschia</taxon>
    </lineage>
</organism>